<dbReference type="Gene3D" id="3.40.50.1820">
    <property type="entry name" value="alpha/beta hydrolase"/>
    <property type="match status" value="1"/>
</dbReference>
<sequence length="294" mass="30508">MIDKSVRDAAIALYDRFTHVDHDRRAFMADLTRLAGSAAAANVLLATIAADPAAAAIVAADDPRITGTATQWPVAGGRVMKGYRARPAKANGKLGGVLVIHENRGLNEHIRDVARRVALAGFDALAPDFLSISGGTPADEDAARTAIGALDLATAVADGAATIAWLGTQPGANGKVGAMGFCWGGAMTNRLAVAAGPALTAAVPYYGPAPDPAEAPRVKAAMLLHYAGNDERVNKTAQPWIDALKAAGVQTEAYFYAGASHAFNNDTSAERYDKATADLAWGRTLAFLESRLDG</sequence>
<dbReference type="InterPro" id="IPR029058">
    <property type="entry name" value="AB_hydrolase_fold"/>
</dbReference>
<evidence type="ECO:0000313" key="3">
    <source>
        <dbReference type="Proteomes" id="UP000018851"/>
    </source>
</evidence>
<dbReference type="RefSeq" id="WP_025292531.1">
    <property type="nucleotide sequence ID" value="NZ_CP006644.1"/>
</dbReference>
<gene>
    <name evidence="2" type="ORF">NX02_13140</name>
</gene>
<accession>W0AB43</accession>
<dbReference type="PANTHER" id="PTHR46623">
    <property type="entry name" value="CARBOXYMETHYLENEBUTENOLIDASE-RELATED"/>
    <property type="match status" value="1"/>
</dbReference>
<dbReference type="STRING" id="1123269.NX02_13140"/>
<proteinExistence type="predicted"/>
<dbReference type="OrthoDB" id="9771666at2"/>
<dbReference type="GO" id="GO:0016787">
    <property type="term" value="F:hydrolase activity"/>
    <property type="evidence" value="ECO:0007669"/>
    <property type="project" value="InterPro"/>
</dbReference>
<feature type="domain" description="Dienelactone hydrolase" evidence="1">
    <location>
        <begin position="80"/>
        <end position="290"/>
    </location>
</feature>
<dbReference type="PATRIC" id="fig|1123269.5.peg.2558"/>
<dbReference type="HOGENOM" id="CLU_054590_7_2_5"/>
<dbReference type="KEGG" id="ssan:NX02_13140"/>
<dbReference type="EMBL" id="CP006644">
    <property type="protein sequence ID" value="AHE54326.1"/>
    <property type="molecule type" value="Genomic_DNA"/>
</dbReference>
<evidence type="ECO:0000313" key="2">
    <source>
        <dbReference type="EMBL" id="AHE54326.1"/>
    </source>
</evidence>
<organism evidence="2 3">
    <name type="scientific">Sphingomonas sanxanigenens DSM 19645 = NX02</name>
    <dbReference type="NCBI Taxonomy" id="1123269"/>
    <lineage>
        <taxon>Bacteria</taxon>
        <taxon>Pseudomonadati</taxon>
        <taxon>Pseudomonadota</taxon>
        <taxon>Alphaproteobacteria</taxon>
        <taxon>Sphingomonadales</taxon>
        <taxon>Sphingomonadaceae</taxon>
        <taxon>Sphingomonas</taxon>
    </lineage>
</organism>
<evidence type="ECO:0000259" key="1">
    <source>
        <dbReference type="Pfam" id="PF01738"/>
    </source>
</evidence>
<protein>
    <recommendedName>
        <fullName evidence="1">Dienelactone hydrolase domain-containing protein</fullName>
    </recommendedName>
</protein>
<dbReference type="Proteomes" id="UP000018851">
    <property type="component" value="Chromosome"/>
</dbReference>
<dbReference type="PANTHER" id="PTHR46623:SF6">
    <property type="entry name" value="ALPHA_BETA-HYDROLASES SUPERFAMILY PROTEIN"/>
    <property type="match status" value="1"/>
</dbReference>
<dbReference type="eggNOG" id="COG0412">
    <property type="taxonomic scope" value="Bacteria"/>
</dbReference>
<dbReference type="AlphaFoldDB" id="W0AB43"/>
<dbReference type="InterPro" id="IPR051049">
    <property type="entry name" value="Dienelactone_hydrolase-like"/>
</dbReference>
<dbReference type="InterPro" id="IPR002925">
    <property type="entry name" value="Dienelactn_hydro"/>
</dbReference>
<reference evidence="2 3" key="1">
    <citation type="submission" date="2013-07" db="EMBL/GenBank/DDBJ databases">
        <title>Completed genome of Sphingomonas sanxanigenens NX02.</title>
        <authorList>
            <person name="Ma T."/>
            <person name="Huang H."/>
            <person name="Wu M."/>
            <person name="Li X."/>
            <person name="Li G."/>
        </authorList>
    </citation>
    <scope>NUCLEOTIDE SEQUENCE [LARGE SCALE GENOMIC DNA]</scope>
    <source>
        <strain evidence="2 3">NX02</strain>
    </source>
</reference>
<dbReference type="SUPFAM" id="SSF53474">
    <property type="entry name" value="alpha/beta-Hydrolases"/>
    <property type="match status" value="1"/>
</dbReference>
<keyword evidence="3" id="KW-1185">Reference proteome</keyword>
<name>W0AB43_9SPHN</name>
<dbReference type="Pfam" id="PF01738">
    <property type="entry name" value="DLH"/>
    <property type="match status" value="1"/>
</dbReference>